<evidence type="ECO:0000256" key="8">
    <source>
        <dbReference type="SAM" id="MobiDB-lite"/>
    </source>
</evidence>
<dbReference type="SUPFAM" id="SSF51206">
    <property type="entry name" value="cAMP-binding domain-like"/>
    <property type="match status" value="2"/>
</dbReference>
<dbReference type="PANTHER" id="PTHR47823">
    <property type="entry name" value="ION_TRANS DOMAIN-CONTAINING PROTEIN"/>
    <property type="match status" value="1"/>
</dbReference>
<dbReference type="OrthoDB" id="432483at2759"/>
<feature type="region of interest" description="Disordered" evidence="8">
    <location>
        <begin position="1133"/>
        <end position="1154"/>
    </location>
</feature>
<feature type="transmembrane region" description="Helical" evidence="9">
    <location>
        <begin position="252"/>
        <end position="271"/>
    </location>
</feature>
<feature type="domain" description="Cyclic nucleotide-binding" evidence="10">
    <location>
        <begin position="412"/>
        <end position="498"/>
    </location>
</feature>
<dbReference type="AlphaFoldDB" id="W4GCK0"/>
<evidence type="ECO:0000256" key="4">
    <source>
        <dbReference type="ARBA" id="ARBA00022989"/>
    </source>
</evidence>
<proteinExistence type="predicted"/>
<dbReference type="Gene3D" id="1.10.287.630">
    <property type="entry name" value="Helix hairpin bin"/>
    <property type="match status" value="2"/>
</dbReference>
<feature type="transmembrane region" description="Helical" evidence="9">
    <location>
        <begin position="283"/>
        <end position="301"/>
    </location>
</feature>
<dbReference type="PROSITE" id="PS50042">
    <property type="entry name" value="CNMP_BINDING_3"/>
    <property type="match status" value="2"/>
</dbReference>
<evidence type="ECO:0000256" key="1">
    <source>
        <dbReference type="ARBA" id="ARBA00004141"/>
    </source>
</evidence>
<keyword evidence="7" id="KW-0407">Ion channel</keyword>
<dbReference type="Pfam" id="PF00027">
    <property type="entry name" value="cNMP_binding"/>
    <property type="match status" value="1"/>
</dbReference>
<dbReference type="GO" id="GO:0016020">
    <property type="term" value="C:membrane"/>
    <property type="evidence" value="ECO:0007669"/>
    <property type="project" value="UniProtKB-SubCell"/>
</dbReference>
<evidence type="ECO:0000256" key="9">
    <source>
        <dbReference type="SAM" id="Phobius"/>
    </source>
</evidence>
<organism evidence="11">
    <name type="scientific">Aphanomyces astaci</name>
    <name type="common">Crayfish plague agent</name>
    <dbReference type="NCBI Taxonomy" id="112090"/>
    <lineage>
        <taxon>Eukaryota</taxon>
        <taxon>Sar</taxon>
        <taxon>Stramenopiles</taxon>
        <taxon>Oomycota</taxon>
        <taxon>Saprolegniomycetes</taxon>
        <taxon>Saprolegniales</taxon>
        <taxon>Verrucalvaceae</taxon>
        <taxon>Aphanomyces</taxon>
    </lineage>
</organism>
<dbReference type="CDD" id="cd00038">
    <property type="entry name" value="CAP_ED"/>
    <property type="match status" value="2"/>
</dbReference>
<dbReference type="EMBL" id="KI913134">
    <property type="protein sequence ID" value="ETV77011.1"/>
    <property type="molecule type" value="Genomic_DNA"/>
</dbReference>
<protein>
    <recommendedName>
        <fullName evidence="10">Cyclic nucleotide-binding domain-containing protein</fullName>
    </recommendedName>
</protein>
<gene>
    <name evidence="11" type="ORF">H257_08926</name>
</gene>
<keyword evidence="5" id="KW-0406">Ion transport</keyword>
<evidence type="ECO:0000256" key="7">
    <source>
        <dbReference type="ARBA" id="ARBA00023303"/>
    </source>
</evidence>
<feature type="transmembrane region" description="Helical" evidence="9">
    <location>
        <begin position="60"/>
        <end position="79"/>
    </location>
</feature>
<dbReference type="InterPro" id="IPR000595">
    <property type="entry name" value="cNMP-bd_dom"/>
</dbReference>
<dbReference type="SUPFAM" id="SSF81324">
    <property type="entry name" value="Voltage-gated potassium channels"/>
    <property type="match status" value="2"/>
</dbReference>
<evidence type="ECO:0000256" key="2">
    <source>
        <dbReference type="ARBA" id="ARBA00022448"/>
    </source>
</evidence>
<dbReference type="Gene3D" id="1.10.287.70">
    <property type="match status" value="2"/>
</dbReference>
<sequence>MSSTLCATSGVASGTTSIDIQSILNRGGHQCPSPHTRRHVVSAPRWMLNPESGFKIKWDLGLALCVFYTSCVVPVRISFSLDATGFFYFFECGIDFCFFLDILLSFRTGLIDPTTGHVYYNKRQIVRSYLRGWFGIDLVSTLPLEFIAKHLYPEATASSSSNTLQSAKILRGLKLIRLLKLVRIRKIGQMISKLEEEVFANQSVLSLVKILLFLLFLAHLVACVWFYVAQISTYSWSNTLGYMINDHPNMVTLQYLSSLYWAIVTMTTVGYGDITPKTKTELIIAMFVMIIGVSMFGYVIGNITSLVDNINASSRMQSQHITTLKEYVIVRNLPKHTGKRVLDHFEYLYRHRSVFDEGAILTNLPTGMRNDVVHHVLHKMISRIHFLSTCHHEGLVADLAVAMQPFFCVQDEAVYVQQDMAAHVFFILKGTMGLIQNKLNQTTGITTKTLLLALDEGSHFGEVELFHPVYSCGMRLTSAVAKSYCQLAFLPRPVILSIGKTWPEALETFQTEATAKAKLMGPLINAGLRQPPPPPLSINIRTNLQLGTNVVIPTATATGLPCLSTTTEKKPPIQVEIAAHTDDVASPSLSSLNCMIRPLDVAPQNATTITNVGHRLSLPEKKVAHFHGMLHPHDIFVVNWQMTVATAIVYSSFMVPYRIGFEAAPVAEGRYLDTFVDVLFGLDIVLTFRLAYHNAERQLVCNAVTIAKKYAKGWLVVDLLSTLPIDSIGRLFVPSENAAQVAQSTKFLRMFRVARLFKLVRLLKIGKVFKRIRDSIQLSPSTERLLKLVTIMICFGHWCACIFHWIMLFEEESGGHTWCTDYFFPYDDEPGACSVRVPNEDRYLVAIYWAFTTMTTVGYGDLKPSKFSVPELSFAVVCLIVNSTVFAYVVSGIIGVISNHNPSDREYRTQMNEMKDYVRDTAMSVRLSNNVKRHYDFLLSTTCLFPEEQIFNQLRPSLRFDVARLVASNTIMTINIIASMEKKYKGFVSYALFLLRPQFILRSERVCRSGSPGTEMFFLIEGECEQMDQDNHNVRVLGEGTLFEAYALLAPPEEHYRMQSTVTALTPTCQLYSLSVHEFESIADLSPAISVNLAYEFAMDIAADSFLSLSPEQRSVVSQAIARYAVVENNMDTSADTMSPDSTKSSVIQEAEHV</sequence>
<evidence type="ECO:0000256" key="3">
    <source>
        <dbReference type="ARBA" id="ARBA00022692"/>
    </source>
</evidence>
<dbReference type="SMART" id="SM00100">
    <property type="entry name" value="cNMP"/>
    <property type="match status" value="2"/>
</dbReference>
<keyword evidence="6 9" id="KW-0472">Membrane</keyword>
<reference evidence="11" key="1">
    <citation type="submission" date="2013-12" db="EMBL/GenBank/DDBJ databases">
        <title>The Genome Sequence of Aphanomyces astaci APO3.</title>
        <authorList>
            <consortium name="The Broad Institute Genomics Platform"/>
            <person name="Russ C."/>
            <person name="Tyler B."/>
            <person name="van West P."/>
            <person name="Dieguez-Uribeondo J."/>
            <person name="Young S.K."/>
            <person name="Zeng Q."/>
            <person name="Gargeya S."/>
            <person name="Fitzgerald M."/>
            <person name="Abouelleil A."/>
            <person name="Alvarado L."/>
            <person name="Chapman S.B."/>
            <person name="Gainer-Dewar J."/>
            <person name="Goldberg J."/>
            <person name="Griggs A."/>
            <person name="Gujja S."/>
            <person name="Hansen M."/>
            <person name="Howarth C."/>
            <person name="Imamovic A."/>
            <person name="Ireland A."/>
            <person name="Larimer J."/>
            <person name="McCowan C."/>
            <person name="Murphy C."/>
            <person name="Pearson M."/>
            <person name="Poon T.W."/>
            <person name="Priest M."/>
            <person name="Roberts A."/>
            <person name="Saif S."/>
            <person name="Shea T."/>
            <person name="Sykes S."/>
            <person name="Wortman J."/>
            <person name="Nusbaum C."/>
            <person name="Birren B."/>
        </authorList>
    </citation>
    <scope>NUCLEOTIDE SEQUENCE [LARGE SCALE GENOMIC DNA]</scope>
    <source>
        <strain evidence="11">APO3</strain>
    </source>
</reference>
<evidence type="ECO:0000256" key="5">
    <source>
        <dbReference type="ARBA" id="ARBA00023065"/>
    </source>
</evidence>
<dbReference type="PRINTS" id="PR01463">
    <property type="entry name" value="EAGCHANLFMLY"/>
</dbReference>
<dbReference type="PANTHER" id="PTHR47823:SF9">
    <property type="entry name" value="CHROMOSOME UNDETERMINED SCAFFOLD_10, WHOLE GENOME SHOTGUN SEQUENCE"/>
    <property type="match status" value="1"/>
</dbReference>
<evidence type="ECO:0000259" key="10">
    <source>
        <dbReference type="PROSITE" id="PS50042"/>
    </source>
</evidence>
<dbReference type="Gene3D" id="2.60.120.10">
    <property type="entry name" value="Jelly Rolls"/>
    <property type="match status" value="2"/>
</dbReference>
<feature type="domain" description="Cyclic nucleotide-binding" evidence="10">
    <location>
        <begin position="1004"/>
        <end position="1082"/>
    </location>
</feature>
<feature type="transmembrane region" description="Helical" evidence="9">
    <location>
        <begin position="85"/>
        <end position="104"/>
    </location>
</feature>
<dbReference type="GeneID" id="20810922"/>
<dbReference type="RefSeq" id="XP_009833317.1">
    <property type="nucleotide sequence ID" value="XM_009835015.1"/>
</dbReference>
<keyword evidence="3 9" id="KW-0812">Transmembrane</keyword>
<dbReference type="FunFam" id="1.10.287.70:FF:000123">
    <property type="entry name" value="Potassium channel KAT3"/>
    <property type="match status" value="2"/>
</dbReference>
<name>W4GCK0_APHAT</name>
<feature type="transmembrane region" description="Helical" evidence="9">
    <location>
        <begin position="210"/>
        <end position="232"/>
    </location>
</feature>
<dbReference type="InterPro" id="IPR005821">
    <property type="entry name" value="Ion_trans_dom"/>
</dbReference>
<keyword evidence="4 9" id="KW-1133">Transmembrane helix</keyword>
<dbReference type="GO" id="GO:0005249">
    <property type="term" value="F:voltage-gated potassium channel activity"/>
    <property type="evidence" value="ECO:0007669"/>
    <property type="project" value="InterPro"/>
</dbReference>
<keyword evidence="2" id="KW-0813">Transport</keyword>
<evidence type="ECO:0000313" key="11">
    <source>
        <dbReference type="EMBL" id="ETV77011.1"/>
    </source>
</evidence>
<dbReference type="InterPro" id="IPR014710">
    <property type="entry name" value="RmlC-like_jellyroll"/>
</dbReference>
<evidence type="ECO:0000256" key="6">
    <source>
        <dbReference type="ARBA" id="ARBA00023136"/>
    </source>
</evidence>
<comment type="subcellular location">
    <subcellularLocation>
        <location evidence="1">Membrane</location>
        <topology evidence="1">Multi-pass membrane protein</topology>
    </subcellularLocation>
</comment>
<feature type="compositionally biased region" description="Polar residues" evidence="8">
    <location>
        <begin position="1133"/>
        <end position="1148"/>
    </location>
</feature>
<accession>W4GCK0</accession>
<dbReference type="InterPro" id="IPR003938">
    <property type="entry name" value="K_chnl_volt-dep_EAG/ELK/ERG"/>
</dbReference>
<dbReference type="Pfam" id="PF00520">
    <property type="entry name" value="Ion_trans"/>
    <property type="match status" value="2"/>
</dbReference>
<dbReference type="InterPro" id="IPR018490">
    <property type="entry name" value="cNMP-bd_dom_sf"/>
</dbReference>
<dbReference type="VEuPathDB" id="FungiDB:H257_08926"/>